<dbReference type="PRINTS" id="PR01438">
    <property type="entry name" value="UNVRSLSTRESS"/>
</dbReference>
<feature type="domain" description="UspA" evidence="2">
    <location>
        <begin position="2"/>
        <end position="130"/>
    </location>
</feature>
<reference evidence="3 4" key="1">
    <citation type="submission" date="2012-01" db="EMBL/GenBank/DDBJ databases">
        <title>Improved High-Quality Draft sequence of Metallosphaera yellowstonensis MK1.</title>
        <authorList>
            <consortium name="US DOE Joint Genome Institute"/>
            <person name="Lucas S."/>
            <person name="Han J."/>
            <person name="Cheng J.-F."/>
            <person name="Goodwin L."/>
            <person name="Pitluck S."/>
            <person name="Peters L."/>
            <person name="Teshima H."/>
            <person name="Detter J.C."/>
            <person name="Han C."/>
            <person name="Tapia R."/>
            <person name="Land M."/>
            <person name="Hauser L."/>
            <person name="Kyrpides N."/>
            <person name="Kozubal M."/>
            <person name="Macur R.E."/>
            <person name="Jay Z."/>
            <person name="Inskeep W."/>
            <person name="Woyke T."/>
        </authorList>
    </citation>
    <scope>NUCLEOTIDE SEQUENCE [LARGE SCALE GENOMIC DNA]</scope>
    <source>
        <strain evidence="3 4">MK1</strain>
    </source>
</reference>
<dbReference type="RefSeq" id="WP_009073028.1">
    <property type="nucleotide sequence ID" value="NZ_JH597768.1"/>
</dbReference>
<organism evidence="3 4">
    <name type="scientific">Metallosphaera yellowstonensis MK1</name>
    <dbReference type="NCBI Taxonomy" id="671065"/>
    <lineage>
        <taxon>Archaea</taxon>
        <taxon>Thermoproteota</taxon>
        <taxon>Thermoprotei</taxon>
        <taxon>Sulfolobales</taxon>
        <taxon>Sulfolobaceae</taxon>
        <taxon>Metallosphaera</taxon>
    </lineage>
</organism>
<dbReference type="AlphaFoldDB" id="H2C5Y7"/>
<dbReference type="InterPro" id="IPR006016">
    <property type="entry name" value="UspA"/>
</dbReference>
<dbReference type="SUPFAM" id="SSF52402">
    <property type="entry name" value="Adenine nucleotide alpha hydrolases-like"/>
    <property type="match status" value="1"/>
</dbReference>
<dbReference type="InterPro" id="IPR006015">
    <property type="entry name" value="Universal_stress_UspA"/>
</dbReference>
<sequence length="130" mass="14315">MKIVLAYDGSDYSKKALLYALKLMKEKDEIHVVTVVKEVPRSPEQVIVESETKAEKMLEEIKREIEGYSVKTKILEGSDVASALVEYCKKIECNMIVTGTRGLTGVKKAILGSVSSALVNKSDVPVLIVK</sequence>
<dbReference type="PANTHER" id="PTHR46268">
    <property type="entry name" value="STRESS RESPONSE PROTEIN NHAX"/>
    <property type="match status" value="1"/>
</dbReference>
<dbReference type="STRING" id="671065.MetMK1DRAFT_00019600"/>
<dbReference type="InterPro" id="IPR014729">
    <property type="entry name" value="Rossmann-like_a/b/a_fold"/>
</dbReference>
<dbReference type="HOGENOM" id="CLU_049301_16_2_2"/>
<dbReference type="OrthoDB" id="105697at2157"/>
<dbReference type="Proteomes" id="UP000003980">
    <property type="component" value="Unassembled WGS sequence"/>
</dbReference>
<protein>
    <submittedName>
        <fullName evidence="3">Universal stress protein UspA-like protein</fullName>
    </submittedName>
</protein>
<evidence type="ECO:0000313" key="4">
    <source>
        <dbReference type="Proteomes" id="UP000003980"/>
    </source>
</evidence>
<gene>
    <name evidence="3" type="ORF">MetMK1DRAFT_00019600</name>
</gene>
<dbReference type="Gene3D" id="3.40.50.620">
    <property type="entry name" value="HUPs"/>
    <property type="match status" value="1"/>
</dbReference>
<proteinExistence type="inferred from homology"/>
<keyword evidence="4" id="KW-1185">Reference proteome</keyword>
<evidence type="ECO:0000256" key="1">
    <source>
        <dbReference type="ARBA" id="ARBA00008791"/>
    </source>
</evidence>
<dbReference type="PANTHER" id="PTHR46268:SF6">
    <property type="entry name" value="UNIVERSAL STRESS PROTEIN UP12"/>
    <property type="match status" value="1"/>
</dbReference>
<evidence type="ECO:0000313" key="3">
    <source>
        <dbReference type="EMBL" id="EHP69214.1"/>
    </source>
</evidence>
<dbReference type="EMBL" id="JH597768">
    <property type="protein sequence ID" value="EHP69214.1"/>
    <property type="molecule type" value="Genomic_DNA"/>
</dbReference>
<comment type="similarity">
    <text evidence="1">Belongs to the universal stress protein A family.</text>
</comment>
<accession>H2C5Y7</accession>
<dbReference type="eggNOG" id="arCOG02053">
    <property type="taxonomic scope" value="Archaea"/>
</dbReference>
<name>H2C5Y7_9CREN</name>
<dbReference type="Pfam" id="PF00582">
    <property type="entry name" value="Usp"/>
    <property type="match status" value="1"/>
</dbReference>
<dbReference type="CDD" id="cd23659">
    <property type="entry name" value="USP_At3g01520-like"/>
    <property type="match status" value="1"/>
</dbReference>
<evidence type="ECO:0000259" key="2">
    <source>
        <dbReference type="Pfam" id="PF00582"/>
    </source>
</evidence>